<feature type="domain" description="NACHT" evidence="2">
    <location>
        <begin position="116"/>
        <end position="248"/>
    </location>
</feature>
<proteinExistence type="predicted"/>
<dbReference type="InterPro" id="IPR007111">
    <property type="entry name" value="NACHT_NTPase"/>
</dbReference>
<feature type="region of interest" description="Disordered" evidence="1">
    <location>
        <begin position="1"/>
        <end position="21"/>
    </location>
</feature>
<feature type="compositionally biased region" description="Low complexity" evidence="1">
    <location>
        <begin position="1"/>
        <end position="12"/>
    </location>
</feature>
<accession>A0A7W9M140</accession>
<sequence>MHVHYASADRSAAPPPADWDEAPHLPIEVVFLLRAQVRAAQELPYRLPGARRPSLATVHVRQDLGSGTEEQAPAQPRPVPLLDDGGQVTEPRPAVATRVTVRPPARTVREALDTDDHVLVTGGPGQGKSTLALRLAADVADRWTGGGTAALAEPVVPLRLTARELAARLDLPFPEALAGSARAEYGALLGAPPDATVLGDRVAGCRWLLLVDGLDEVADTDDRDRLVGVLAAWAEPTSPYRVVVTTRPIDGASLAPLQRVGAARYELQPFDEQALARFAGNWFADDERTGRFLRQIRGAHLDELVCVPLLATIAAIIFEQYGDRPLPDNQYELYEAYLKYLRTAHPAASLFDEVTDQLLEHLGRVRLEVDTPLLTAISEWAAEHVPRNDPDDLVAHLAAVGPFTRRAGDDLHFLHHSFAEHLAATAKARLLPEAFDPDHPDFGRLVHVARPREGGRHARAVLLHYTRLRPDRTDGLIESLHRGSADRHLLAARLLASHAPASSPVVDAFLATVRAWALTTRPDAAEILAQTSRAAHHPGLARWLADLVDDAEAPWSSRVEAATALATRLRGPGSESALVLLRSVVDDGTVPVVHRLSAAEALSECGCDEREVSERGLRAVLDDPIADGDDLRAAAVVLAGFGGAARARAVEALTAILDDPSYNDGDVAQAATGLVEIDIEFHGRCAEVFHALLARNSQTYKAATGLASLGPHRSGEAAAGLTTLITDRRRPPEERVSSAGALAELGLQHRLAAAEHVVAIAAEPGTTPNNRWFIATVLLEQGALDHAVPLLHGLLVERGADLYDRLWAAKELVGLGVDHHGDATRALHAVANDPAAPGFVATQAWAELARLGSMEAVTALRHMLLDGDAAPVDRCRAAQRLVGLGPEHHAEVAGQMLELASTHPDPLARLEAWRTLRDLGTGLRVRADEEVRALSGRDQALAWETWQHLVVVHRSDTDDPESSAAAVTAVLRDPTCSSKSRLAACRSLVNLGRRFEPAAAAGTVDILRSGNVPARDLYWVAQGFSSASAESQALITEALREVASHPHASSATVCKAVKSVEARGLPIGSELISALRTIVADETEEAQVRGEAAVALGRAVPEELPGAVDTVLSLYDSRPTWSWENNLKDLVALGVDIVPELPQETRHHVRIIAATLIAKTRPERRARALAELRELADDDALDLTWRTEAWLRLADLDPDARDDAIVFHRAIAYDGQEPVRDRSKAAAHWASLDRSVAHDAVALLREFATSTRHTAEERGAALTHLNSLWSARPSEVARLWLALARDPAAPTDLVRRAASFLSGPERLRLDRMLLADRSATPHERVGTTMESDQPTAARAAEAALRDTLDAVESNPPQRVEAAAALARLAPRLVPEAGRLLTELLHGRCAADEARHALTQLGGVWRRRVVADTEQVLANPAEHWRSRVKAASLIWRITSTPPTPVVDRTRALAYDEPVGDPNRVRLRYLLRAHDGLDPVRAFRDDERVRSAIRWTAANLLHEHTTADREARVRVLDAIATDPACRPALRWRAARDLLNSGARARPAGASALRAIATDASLPVTVRRDAARALGMGRPDLRFEMARVLLGLVDGATPLARLQVLEAIALFDPAAGVPDLEAMALDHALPPATRMRAADSLLDCDRTSRERAAVVVREIAHDPAVAPHVRLKAARALAHWSDTCRGEAQKMIVALRRELS</sequence>
<dbReference type="SUPFAM" id="SSF48371">
    <property type="entry name" value="ARM repeat"/>
    <property type="match status" value="3"/>
</dbReference>
<evidence type="ECO:0000313" key="4">
    <source>
        <dbReference type="Proteomes" id="UP000552097"/>
    </source>
</evidence>
<name>A0A7W9M140_9PSEU</name>
<dbReference type="RefSeq" id="WP_184920976.1">
    <property type="nucleotide sequence ID" value="NZ_JACHMO010000001.1"/>
</dbReference>
<protein>
    <submittedName>
        <fullName evidence="3">Uncharacterized protein (UPF0147 family)</fullName>
    </submittedName>
</protein>
<reference evidence="3 4" key="1">
    <citation type="submission" date="2020-08" db="EMBL/GenBank/DDBJ databases">
        <title>Sequencing the genomes of 1000 actinobacteria strains.</title>
        <authorList>
            <person name="Klenk H.-P."/>
        </authorList>
    </citation>
    <scope>NUCLEOTIDE SEQUENCE [LARGE SCALE GENOMIC DNA]</scope>
    <source>
        <strain evidence="3 4">DSM 45486</strain>
    </source>
</reference>
<dbReference type="Gene3D" id="1.25.10.10">
    <property type="entry name" value="Leucine-rich Repeat Variant"/>
    <property type="match status" value="1"/>
</dbReference>
<organism evidence="3 4">
    <name type="scientific">Saccharothrix ecbatanensis</name>
    <dbReference type="NCBI Taxonomy" id="1105145"/>
    <lineage>
        <taxon>Bacteria</taxon>
        <taxon>Bacillati</taxon>
        <taxon>Actinomycetota</taxon>
        <taxon>Actinomycetes</taxon>
        <taxon>Pseudonocardiales</taxon>
        <taxon>Pseudonocardiaceae</taxon>
        <taxon>Saccharothrix</taxon>
    </lineage>
</organism>
<dbReference type="PANTHER" id="PTHR46844">
    <property type="entry name" value="SLR5058 PROTEIN"/>
    <property type="match status" value="1"/>
</dbReference>
<dbReference type="InterPro" id="IPR016024">
    <property type="entry name" value="ARM-type_fold"/>
</dbReference>
<evidence type="ECO:0000313" key="3">
    <source>
        <dbReference type="EMBL" id="MBB5803579.1"/>
    </source>
</evidence>
<comment type="caution">
    <text evidence="3">The sequence shown here is derived from an EMBL/GenBank/DDBJ whole genome shotgun (WGS) entry which is preliminary data.</text>
</comment>
<dbReference type="PANTHER" id="PTHR46844:SF1">
    <property type="entry name" value="SLR5058 PROTEIN"/>
    <property type="match status" value="1"/>
</dbReference>
<dbReference type="SMART" id="SM00567">
    <property type="entry name" value="EZ_HEAT"/>
    <property type="match status" value="10"/>
</dbReference>
<dbReference type="EMBL" id="JACHMO010000001">
    <property type="protein sequence ID" value="MBB5803579.1"/>
    <property type="molecule type" value="Genomic_DNA"/>
</dbReference>
<dbReference type="InterPro" id="IPR011989">
    <property type="entry name" value="ARM-like"/>
</dbReference>
<dbReference type="Gene3D" id="3.40.50.300">
    <property type="entry name" value="P-loop containing nucleotide triphosphate hydrolases"/>
    <property type="match status" value="1"/>
</dbReference>
<evidence type="ECO:0000259" key="2">
    <source>
        <dbReference type="PROSITE" id="PS50837"/>
    </source>
</evidence>
<feature type="region of interest" description="Disordered" evidence="1">
    <location>
        <begin position="64"/>
        <end position="89"/>
    </location>
</feature>
<keyword evidence="4" id="KW-1185">Reference proteome</keyword>
<dbReference type="Pfam" id="PF05729">
    <property type="entry name" value="NACHT"/>
    <property type="match status" value="1"/>
</dbReference>
<gene>
    <name evidence="3" type="ORF">F4560_003347</name>
</gene>
<dbReference type="SUPFAM" id="SSF52540">
    <property type="entry name" value="P-loop containing nucleoside triphosphate hydrolases"/>
    <property type="match status" value="1"/>
</dbReference>
<dbReference type="Proteomes" id="UP000552097">
    <property type="component" value="Unassembled WGS sequence"/>
</dbReference>
<dbReference type="PROSITE" id="PS50837">
    <property type="entry name" value="NACHT"/>
    <property type="match status" value="1"/>
</dbReference>
<evidence type="ECO:0000256" key="1">
    <source>
        <dbReference type="SAM" id="MobiDB-lite"/>
    </source>
</evidence>
<dbReference type="InterPro" id="IPR004155">
    <property type="entry name" value="PBS_lyase_HEAT"/>
</dbReference>
<dbReference type="InterPro" id="IPR027417">
    <property type="entry name" value="P-loop_NTPase"/>
</dbReference>